<accession>A0A5C5YME7</accession>
<evidence type="ECO:0000256" key="5">
    <source>
        <dbReference type="ARBA" id="ARBA00023136"/>
    </source>
</evidence>
<dbReference type="EMBL" id="SJPO01000006">
    <property type="protein sequence ID" value="TWT76025.1"/>
    <property type="molecule type" value="Genomic_DNA"/>
</dbReference>
<evidence type="ECO:0000313" key="8">
    <source>
        <dbReference type="Proteomes" id="UP000318478"/>
    </source>
</evidence>
<feature type="transmembrane region" description="Helical" evidence="6">
    <location>
        <begin position="495"/>
        <end position="518"/>
    </location>
</feature>
<feature type="transmembrane region" description="Helical" evidence="6">
    <location>
        <begin position="123"/>
        <end position="146"/>
    </location>
</feature>
<evidence type="ECO:0000256" key="4">
    <source>
        <dbReference type="ARBA" id="ARBA00022989"/>
    </source>
</evidence>
<feature type="transmembrane region" description="Helical" evidence="6">
    <location>
        <begin position="262"/>
        <end position="288"/>
    </location>
</feature>
<feature type="transmembrane region" description="Helical" evidence="6">
    <location>
        <begin position="220"/>
        <end position="242"/>
    </location>
</feature>
<evidence type="ECO:0000256" key="2">
    <source>
        <dbReference type="ARBA" id="ARBA00007349"/>
    </source>
</evidence>
<dbReference type="OrthoDB" id="1401038at2"/>
<feature type="transmembrane region" description="Helical" evidence="6">
    <location>
        <begin position="166"/>
        <end position="185"/>
    </location>
</feature>
<keyword evidence="4 6" id="KW-1133">Transmembrane helix</keyword>
<evidence type="ECO:0000313" key="7">
    <source>
        <dbReference type="EMBL" id="TWT76025.1"/>
    </source>
</evidence>
<comment type="similarity">
    <text evidence="2">Belongs to the SLC13A/DASS transporter (TC 2.A.47) family. DIT1 subfamily.</text>
</comment>
<dbReference type="GO" id="GO:0016020">
    <property type="term" value="C:membrane"/>
    <property type="evidence" value="ECO:0007669"/>
    <property type="project" value="UniProtKB-SubCell"/>
</dbReference>
<dbReference type="Pfam" id="PF00939">
    <property type="entry name" value="Na_sulph_symp"/>
    <property type="match status" value="1"/>
</dbReference>
<evidence type="ECO:0000256" key="3">
    <source>
        <dbReference type="ARBA" id="ARBA00022692"/>
    </source>
</evidence>
<dbReference type="PIRSF" id="PIRSF002457">
    <property type="entry name" value="DASS"/>
    <property type="match status" value="1"/>
</dbReference>
<evidence type="ECO:0000256" key="1">
    <source>
        <dbReference type="ARBA" id="ARBA00004141"/>
    </source>
</evidence>
<gene>
    <name evidence="7" type="primary">yflS</name>
    <name evidence="7" type="ORF">Pla123a_28110</name>
</gene>
<protein>
    <submittedName>
        <fullName evidence="7">Putative malate transporter YflS</fullName>
    </submittedName>
</protein>
<feature type="transmembrane region" description="Helical" evidence="6">
    <location>
        <begin position="438"/>
        <end position="466"/>
    </location>
</feature>
<reference evidence="7 8" key="1">
    <citation type="submission" date="2019-02" db="EMBL/GenBank/DDBJ databases">
        <title>Deep-cultivation of Planctomycetes and their phenomic and genomic characterization uncovers novel biology.</title>
        <authorList>
            <person name="Wiegand S."/>
            <person name="Jogler M."/>
            <person name="Boedeker C."/>
            <person name="Pinto D."/>
            <person name="Vollmers J."/>
            <person name="Rivas-Marin E."/>
            <person name="Kohn T."/>
            <person name="Peeters S.H."/>
            <person name="Heuer A."/>
            <person name="Rast P."/>
            <person name="Oberbeckmann S."/>
            <person name="Bunk B."/>
            <person name="Jeske O."/>
            <person name="Meyerdierks A."/>
            <person name="Storesund J.E."/>
            <person name="Kallscheuer N."/>
            <person name="Luecker S."/>
            <person name="Lage O.M."/>
            <person name="Pohl T."/>
            <person name="Merkel B.J."/>
            <person name="Hornburger P."/>
            <person name="Mueller R.-W."/>
            <person name="Bruemmer F."/>
            <person name="Labrenz M."/>
            <person name="Spormann A.M."/>
            <person name="Op Den Camp H."/>
            <person name="Overmann J."/>
            <person name="Amann R."/>
            <person name="Jetten M.S.M."/>
            <person name="Mascher T."/>
            <person name="Medema M.H."/>
            <person name="Devos D.P."/>
            <person name="Kaster A.-K."/>
            <person name="Ovreas L."/>
            <person name="Rohde M."/>
            <person name="Galperin M.Y."/>
            <person name="Jogler C."/>
        </authorList>
    </citation>
    <scope>NUCLEOTIDE SEQUENCE [LARGE SCALE GENOMIC DNA]</scope>
    <source>
        <strain evidence="7 8">Pla123a</strain>
    </source>
</reference>
<feature type="transmembrane region" description="Helical" evidence="6">
    <location>
        <begin position="374"/>
        <end position="391"/>
    </location>
</feature>
<dbReference type="RefSeq" id="WP_146587924.1">
    <property type="nucleotide sequence ID" value="NZ_SJPO01000006.1"/>
</dbReference>
<keyword evidence="3 6" id="KW-0812">Transmembrane</keyword>
<keyword evidence="8" id="KW-1185">Reference proteome</keyword>
<feature type="transmembrane region" description="Helical" evidence="6">
    <location>
        <begin position="411"/>
        <end position="431"/>
    </location>
</feature>
<name>A0A5C5YME7_9BACT</name>
<dbReference type="Proteomes" id="UP000318478">
    <property type="component" value="Unassembled WGS sequence"/>
</dbReference>
<comment type="subcellular location">
    <subcellularLocation>
        <location evidence="1">Membrane</location>
        <topology evidence="1">Multi-pass membrane protein</topology>
    </subcellularLocation>
</comment>
<organism evidence="7 8">
    <name type="scientific">Posidoniimonas polymericola</name>
    <dbReference type="NCBI Taxonomy" id="2528002"/>
    <lineage>
        <taxon>Bacteria</taxon>
        <taxon>Pseudomonadati</taxon>
        <taxon>Planctomycetota</taxon>
        <taxon>Planctomycetia</taxon>
        <taxon>Pirellulales</taxon>
        <taxon>Lacipirellulaceae</taxon>
        <taxon>Posidoniimonas</taxon>
    </lineage>
</organism>
<proteinExistence type="inferred from homology"/>
<dbReference type="InterPro" id="IPR030676">
    <property type="entry name" value="CitT-rel"/>
</dbReference>
<dbReference type="NCBIfam" id="TIGR00785">
    <property type="entry name" value="dass"/>
    <property type="match status" value="1"/>
</dbReference>
<sequence>MQTHASEPRSLVGLAVCVAVGAALWSLPTPVGLTTPAWHIFAVFAATIFSFLIRPLPMGPCVLLGLLALTTSGDLRLATDDYAVVLAGQADGATADEVAAAREWLAEHKTLDSAGMKQALGRALAGFADTTTWLVVSAFMISGAMIRSGLGQRVALSMVTLFGRTTLGLGYAIGAAELILAPFVPSNTARGGGVMAPIVNSLSQVLGSRPEDSPKKAGEYLVLVGAHANLITAAMFLTGMAANPLVNKAAEDVFGPEAKLSWGQWLLGSSAPGLLSLALLPLVIYWLARPEATASGEACKKAQADLQEMGPWTPKQLTMGAILVSMLTLWMTAPLQQMWIGFSLHTTLVALLGVAAIVVLGVDSWREVTSTSGAWDALIWLGGLVSMANALRETGFTGWFADSVGGHVTGLSPLVLAVTLTLVYFFSMYAFSMLTGHIMAFAGVFFATALAAGAPPLLMVALIAYFSNLCGCTTNYSTGPVVIYYGLGYVTAPKWFYVGFVVGLVHLAVWLGVGLPYWKLLGWW</sequence>
<dbReference type="AlphaFoldDB" id="A0A5C5YME7"/>
<dbReference type="GO" id="GO:0022857">
    <property type="term" value="F:transmembrane transporter activity"/>
    <property type="evidence" value="ECO:0007669"/>
    <property type="project" value="InterPro"/>
</dbReference>
<dbReference type="InterPro" id="IPR001898">
    <property type="entry name" value="SLC13A/DASS"/>
</dbReference>
<keyword evidence="5 6" id="KW-0472">Membrane</keyword>
<comment type="caution">
    <text evidence="7">The sequence shown here is derived from an EMBL/GenBank/DDBJ whole genome shotgun (WGS) entry which is preliminary data.</text>
</comment>
<dbReference type="PANTHER" id="PTHR42826">
    <property type="entry name" value="DICARBOXYLATE TRANSPORTER 2.1, CHLOROPLASTIC"/>
    <property type="match status" value="1"/>
</dbReference>
<feature type="transmembrane region" description="Helical" evidence="6">
    <location>
        <begin position="339"/>
        <end position="362"/>
    </location>
</feature>
<evidence type="ECO:0000256" key="6">
    <source>
        <dbReference type="SAM" id="Phobius"/>
    </source>
</evidence>